<proteinExistence type="predicted"/>
<feature type="region of interest" description="Disordered" evidence="1">
    <location>
        <begin position="1"/>
        <end position="22"/>
    </location>
</feature>
<sequence length="88" mass="9763">MSASVWYNRDEGSQTDSPPLNPVQLKLAPTIEPECFPLNQAHPREAEAFLVDTLGEKRNVDIPSQIIEQDDLPDYDPQSDSRALGRGA</sequence>
<feature type="region of interest" description="Disordered" evidence="1">
    <location>
        <begin position="64"/>
        <end position="88"/>
    </location>
</feature>
<comment type="caution">
    <text evidence="2">The sequence shown here is derived from an EMBL/GenBank/DDBJ whole genome shotgun (WGS) entry which is preliminary data.</text>
</comment>
<evidence type="ECO:0000256" key="1">
    <source>
        <dbReference type="SAM" id="MobiDB-lite"/>
    </source>
</evidence>
<protein>
    <submittedName>
        <fullName evidence="2">Uncharacterized protein</fullName>
    </submittedName>
</protein>
<dbReference type="Proteomes" id="UP000838763">
    <property type="component" value="Unassembled WGS sequence"/>
</dbReference>
<evidence type="ECO:0000313" key="2">
    <source>
        <dbReference type="EMBL" id="CAI4219474.1"/>
    </source>
</evidence>
<evidence type="ECO:0000313" key="3">
    <source>
        <dbReference type="Proteomes" id="UP000838763"/>
    </source>
</evidence>
<keyword evidence="3" id="KW-1185">Reference proteome</keyword>
<dbReference type="AlphaFoldDB" id="A0A9P1MDI4"/>
<dbReference type="EMBL" id="CALLCH030000020">
    <property type="protein sequence ID" value="CAI4219474.1"/>
    <property type="molecule type" value="Genomic_DNA"/>
</dbReference>
<reference evidence="2" key="1">
    <citation type="submission" date="2022-11" db="EMBL/GenBank/DDBJ databases">
        <authorList>
            <person name="Scott C."/>
            <person name="Bruce N."/>
        </authorList>
    </citation>
    <scope>NUCLEOTIDE SEQUENCE</scope>
</reference>
<organism evidence="2 3">
    <name type="scientific">Parascedosporium putredinis</name>
    <dbReference type="NCBI Taxonomy" id="1442378"/>
    <lineage>
        <taxon>Eukaryota</taxon>
        <taxon>Fungi</taxon>
        <taxon>Dikarya</taxon>
        <taxon>Ascomycota</taxon>
        <taxon>Pezizomycotina</taxon>
        <taxon>Sordariomycetes</taxon>
        <taxon>Hypocreomycetidae</taxon>
        <taxon>Microascales</taxon>
        <taxon>Microascaceae</taxon>
        <taxon>Parascedosporium</taxon>
    </lineage>
</organism>
<gene>
    <name evidence="2" type="ORF">PPNO1_LOCUS9034</name>
</gene>
<accession>A0A9P1MDI4</accession>
<name>A0A9P1MDI4_9PEZI</name>